<evidence type="ECO:0000256" key="5">
    <source>
        <dbReference type="SAM" id="SignalP"/>
    </source>
</evidence>
<dbReference type="AlphaFoldDB" id="A0A0D9WI99"/>
<dbReference type="PANTHER" id="PTHR48047">
    <property type="entry name" value="GLYCOSYLTRANSFERASE"/>
    <property type="match status" value="1"/>
</dbReference>
<dbReference type="HOGENOM" id="CLU_001724_2_2_1"/>
<dbReference type="EC" id="2.4.1.-" evidence="4"/>
<evidence type="ECO:0000256" key="2">
    <source>
        <dbReference type="ARBA" id="ARBA00022679"/>
    </source>
</evidence>
<proteinExistence type="inferred from homology"/>
<keyword evidence="3" id="KW-0328">Glycosyltransferase</keyword>
<dbReference type="GO" id="GO:0035251">
    <property type="term" value="F:UDP-glucosyltransferase activity"/>
    <property type="evidence" value="ECO:0007669"/>
    <property type="project" value="TreeGrafter"/>
</dbReference>
<dbReference type="InterPro" id="IPR002213">
    <property type="entry name" value="UDP_glucos_trans"/>
</dbReference>
<comment type="similarity">
    <text evidence="1 3">Belongs to the UDP-glycosyltransferase family.</text>
</comment>
<protein>
    <recommendedName>
        <fullName evidence="4">Glycosyltransferase</fullName>
        <ecNumber evidence="4">2.4.1.-</ecNumber>
    </recommendedName>
</protein>
<dbReference type="Proteomes" id="UP000032180">
    <property type="component" value="Chromosome 5"/>
</dbReference>
<dbReference type="CDD" id="cd03784">
    <property type="entry name" value="GT1_Gtf-like"/>
    <property type="match status" value="1"/>
</dbReference>
<sequence length="475" mass="51789">MTVMCVIFISIVPRIRQAVLMVVPISCLNWRTHKRMASLERSEKLRVLLIPFFATSHIGPFTDLAVRLASARPDVVKPTIAVTVANVSVVRSALNRHGSTASSAVSIATYPFPEAAGLAQGVENLSTAGVDGWRIDAAATNETLTRPAQEALIRDQSPDALITDEIIVAGFPGSELRIPKSELPDYMITRQRNDPDGFNPDKIPEGQKRCHGVVVNTFLGLEKTYYDKFVHDGFAKRAYLVGPLCLPQTQVEACTDKPPCISWLDSKPSRSVVYICFGTFAPVSEKQLDELALGLEASEKPFLWVVRADRWAPPAGWEERIGKTGLLARDWVPQTAILAHPATAAFLTHCGWNSVLEGIIAGMPLLTWPLVFEQFISERLVIEVLRIGERVWDGPRSVQYKEAAAVPAAVVARAVARFLEPGGTGDTARVRAQELGVKAYAAVAEGGSSYNDLRTLIDDLVKARVAAAEATKQSQ</sequence>
<dbReference type="FunFam" id="3.40.50.2000:FF:000063">
    <property type="entry name" value="Glycosyltransferase"/>
    <property type="match status" value="1"/>
</dbReference>
<evidence type="ECO:0000256" key="4">
    <source>
        <dbReference type="RuleBase" id="RU362057"/>
    </source>
</evidence>
<organism evidence="6 7">
    <name type="scientific">Leersia perrieri</name>
    <dbReference type="NCBI Taxonomy" id="77586"/>
    <lineage>
        <taxon>Eukaryota</taxon>
        <taxon>Viridiplantae</taxon>
        <taxon>Streptophyta</taxon>
        <taxon>Embryophyta</taxon>
        <taxon>Tracheophyta</taxon>
        <taxon>Spermatophyta</taxon>
        <taxon>Magnoliopsida</taxon>
        <taxon>Liliopsida</taxon>
        <taxon>Poales</taxon>
        <taxon>Poaceae</taxon>
        <taxon>BOP clade</taxon>
        <taxon>Oryzoideae</taxon>
        <taxon>Oryzeae</taxon>
        <taxon>Oryzinae</taxon>
        <taxon>Leersia</taxon>
    </lineage>
</organism>
<accession>A0A0D9WI99</accession>
<reference evidence="6 7" key="1">
    <citation type="submission" date="2012-08" db="EMBL/GenBank/DDBJ databases">
        <title>Oryza genome evolution.</title>
        <authorList>
            <person name="Wing R.A."/>
        </authorList>
    </citation>
    <scope>NUCLEOTIDE SEQUENCE</scope>
</reference>
<dbReference type="PANTHER" id="PTHR48047:SF19">
    <property type="entry name" value="GLYCOSYLTRANSFERASE"/>
    <property type="match status" value="1"/>
</dbReference>
<evidence type="ECO:0000256" key="1">
    <source>
        <dbReference type="ARBA" id="ARBA00009995"/>
    </source>
</evidence>
<dbReference type="EnsemblPlants" id="LPERR05G17660.2">
    <property type="protein sequence ID" value="LPERR05G17660.2"/>
    <property type="gene ID" value="LPERR05G17660"/>
</dbReference>
<keyword evidence="7" id="KW-1185">Reference proteome</keyword>
<name>A0A0D9WI99_9ORYZ</name>
<dbReference type="Pfam" id="PF00201">
    <property type="entry name" value="UDPGT"/>
    <property type="match status" value="1"/>
</dbReference>
<evidence type="ECO:0000313" key="6">
    <source>
        <dbReference type="EnsemblPlants" id="LPERR05G17660.2"/>
    </source>
</evidence>
<dbReference type="Gene3D" id="3.40.50.2000">
    <property type="entry name" value="Glycogen Phosphorylase B"/>
    <property type="match status" value="3"/>
</dbReference>
<keyword evidence="5" id="KW-0732">Signal</keyword>
<dbReference type="Gramene" id="LPERR05G17660.2">
    <property type="protein sequence ID" value="LPERR05G17660.2"/>
    <property type="gene ID" value="LPERR05G17660"/>
</dbReference>
<feature type="chain" id="PRO_5002348829" description="Glycosyltransferase" evidence="5">
    <location>
        <begin position="18"/>
        <end position="475"/>
    </location>
</feature>
<reference evidence="7" key="2">
    <citation type="submission" date="2013-12" db="EMBL/GenBank/DDBJ databases">
        <authorList>
            <person name="Yu Y."/>
            <person name="Lee S."/>
            <person name="de Baynast K."/>
            <person name="Wissotski M."/>
            <person name="Liu L."/>
            <person name="Talag J."/>
            <person name="Goicoechea J."/>
            <person name="Angelova A."/>
            <person name="Jetty R."/>
            <person name="Kudrna D."/>
            <person name="Golser W."/>
            <person name="Rivera L."/>
            <person name="Zhang J."/>
            <person name="Wing R."/>
        </authorList>
    </citation>
    <scope>NUCLEOTIDE SEQUENCE</scope>
</reference>
<dbReference type="SUPFAM" id="SSF53756">
    <property type="entry name" value="UDP-Glycosyltransferase/glycogen phosphorylase"/>
    <property type="match status" value="1"/>
</dbReference>
<keyword evidence="2 3" id="KW-0808">Transferase</keyword>
<evidence type="ECO:0000313" key="7">
    <source>
        <dbReference type="Proteomes" id="UP000032180"/>
    </source>
</evidence>
<evidence type="ECO:0000256" key="3">
    <source>
        <dbReference type="RuleBase" id="RU003718"/>
    </source>
</evidence>
<dbReference type="PROSITE" id="PS00375">
    <property type="entry name" value="UDPGT"/>
    <property type="match status" value="1"/>
</dbReference>
<feature type="signal peptide" evidence="5">
    <location>
        <begin position="1"/>
        <end position="17"/>
    </location>
</feature>
<reference evidence="6" key="3">
    <citation type="submission" date="2015-04" db="UniProtKB">
        <authorList>
            <consortium name="EnsemblPlants"/>
        </authorList>
    </citation>
    <scope>IDENTIFICATION</scope>
</reference>
<dbReference type="InterPro" id="IPR035595">
    <property type="entry name" value="UDP_glycos_trans_CS"/>
</dbReference>